<evidence type="ECO:0000313" key="3">
    <source>
        <dbReference type="Proteomes" id="UP000195106"/>
    </source>
</evidence>
<evidence type="ECO:0000256" key="1">
    <source>
        <dbReference type="SAM" id="SignalP"/>
    </source>
</evidence>
<feature type="chain" id="PRO_5012829417" description="Lipoprotein" evidence="1">
    <location>
        <begin position="28"/>
        <end position="237"/>
    </location>
</feature>
<gene>
    <name evidence="2" type="ORF">CMsap09_10845</name>
</gene>
<dbReference type="Proteomes" id="UP000195106">
    <property type="component" value="Unassembled WGS sequence"/>
</dbReference>
<dbReference type="AlphaFoldDB" id="A0A251XV82"/>
<evidence type="ECO:0000313" key="2">
    <source>
        <dbReference type="EMBL" id="OUE09431.1"/>
    </source>
</evidence>
<sequence>MRIPRTTLSILSIATLALCASAAPASAAPPGHPDSASVGRSAIDHARIARRLADFDVPEALRPGLLHALESGRIVDAATGVAPSSIDTIRRDGLDHHVSRFADGSFIATAVETPGAAAVHPDDVQACSRYTGAGVTAYSHCLVISDTPTLTLQFRASYHRSAGASGIDEIADWDIQAYGGSCALQEFDIVKARYGAATGPAKARLRCFANAVSGIASSYPYLDLVVDGAGGHSESNF</sequence>
<keyword evidence="1" id="KW-0732">Signal</keyword>
<feature type="signal peptide" evidence="1">
    <location>
        <begin position="1"/>
        <end position="27"/>
    </location>
</feature>
<protein>
    <recommendedName>
        <fullName evidence="4">Lipoprotein</fullName>
    </recommendedName>
</protein>
<reference evidence="2 3" key="1">
    <citation type="submission" date="2016-08" db="EMBL/GenBank/DDBJ databases">
        <title>Genome sequence of Clavibacter michiganensis spp. strain CASJ009.</title>
        <authorList>
            <person name="Thapa S.P."/>
            <person name="Coaker G."/>
        </authorList>
    </citation>
    <scope>NUCLEOTIDE SEQUENCE [LARGE SCALE GENOMIC DNA]</scope>
    <source>
        <strain evidence="2">CASJ009</strain>
    </source>
</reference>
<evidence type="ECO:0008006" key="4">
    <source>
        <dbReference type="Google" id="ProtNLM"/>
    </source>
</evidence>
<proteinExistence type="predicted"/>
<dbReference type="EMBL" id="MDHJ01000001">
    <property type="protein sequence ID" value="OUE09431.1"/>
    <property type="molecule type" value="Genomic_DNA"/>
</dbReference>
<organism evidence="2 3">
    <name type="scientific">Clavibacter michiganensis</name>
    <dbReference type="NCBI Taxonomy" id="28447"/>
    <lineage>
        <taxon>Bacteria</taxon>
        <taxon>Bacillati</taxon>
        <taxon>Actinomycetota</taxon>
        <taxon>Actinomycetes</taxon>
        <taxon>Micrococcales</taxon>
        <taxon>Microbacteriaceae</taxon>
        <taxon>Clavibacter</taxon>
    </lineage>
</organism>
<name>A0A251XV82_9MICO</name>
<accession>A0A251XV82</accession>
<comment type="caution">
    <text evidence="2">The sequence shown here is derived from an EMBL/GenBank/DDBJ whole genome shotgun (WGS) entry which is preliminary data.</text>
</comment>